<organism evidence="2 3">
    <name type="scientific">Candidatus Desantisbacteria bacterium CG_4_10_14_0_8_um_filter_48_22</name>
    <dbReference type="NCBI Taxonomy" id="1974543"/>
    <lineage>
        <taxon>Bacteria</taxon>
        <taxon>Candidatus Desantisiibacteriota</taxon>
    </lineage>
</organism>
<dbReference type="Gene3D" id="2.60.120.260">
    <property type="entry name" value="Galactose-binding domain-like"/>
    <property type="match status" value="1"/>
</dbReference>
<dbReference type="Proteomes" id="UP000229307">
    <property type="component" value="Unassembled WGS sequence"/>
</dbReference>
<protein>
    <recommendedName>
        <fullName evidence="4">CBM-cenC domain-containing protein</fullName>
    </recommendedName>
</protein>
<accession>A0A2M7S4U9</accession>
<evidence type="ECO:0008006" key="4">
    <source>
        <dbReference type="Google" id="ProtNLM"/>
    </source>
</evidence>
<dbReference type="AlphaFoldDB" id="A0A2M7S4U9"/>
<proteinExistence type="predicted"/>
<evidence type="ECO:0000313" key="2">
    <source>
        <dbReference type="EMBL" id="PIZ14606.1"/>
    </source>
</evidence>
<feature type="non-terminal residue" evidence="2">
    <location>
        <position position="1"/>
    </location>
</feature>
<name>A0A2M7S4U9_9BACT</name>
<evidence type="ECO:0000313" key="3">
    <source>
        <dbReference type="Proteomes" id="UP000229307"/>
    </source>
</evidence>
<dbReference type="EMBL" id="PFMR01000327">
    <property type="protein sequence ID" value="PIZ14606.1"/>
    <property type="molecule type" value="Genomic_DNA"/>
</dbReference>
<reference evidence="3" key="1">
    <citation type="submission" date="2017-09" db="EMBL/GenBank/DDBJ databases">
        <title>Depth-based differentiation of microbial function through sediment-hosted aquifers and enrichment of novel symbionts in the deep terrestrial subsurface.</title>
        <authorList>
            <person name="Probst A.J."/>
            <person name="Ladd B."/>
            <person name="Jarett J.K."/>
            <person name="Geller-Mcgrath D.E."/>
            <person name="Sieber C.M.K."/>
            <person name="Emerson J.B."/>
            <person name="Anantharaman K."/>
            <person name="Thomas B.C."/>
            <person name="Malmstrom R."/>
            <person name="Stieglmeier M."/>
            <person name="Klingl A."/>
            <person name="Woyke T."/>
            <person name="Ryan C.M."/>
            <person name="Banfield J.F."/>
        </authorList>
    </citation>
    <scope>NUCLEOTIDE SEQUENCE [LARGE SCALE GENOMIC DNA]</scope>
</reference>
<feature type="region of interest" description="Disordered" evidence="1">
    <location>
        <begin position="1"/>
        <end position="21"/>
    </location>
</feature>
<gene>
    <name evidence="2" type="ORF">COY52_11865</name>
</gene>
<sequence>AAEKKETVKNLFPQGDMENEKIVPENDPVKMAVPAKDNADGWCGNPRDSLEFVKDAHSGKRALRITSKGEAVWLNRFVPIKSLEGTLTFWYKIKSPEKEGQLVFHMVAWSWEMLEVDARQTTILYLKEANDGRRWHKAQIDFYYTQPRDGIMLAPRIACEDASEIPVEWTIDDIEIIEKTK</sequence>
<evidence type="ECO:0000256" key="1">
    <source>
        <dbReference type="SAM" id="MobiDB-lite"/>
    </source>
</evidence>
<comment type="caution">
    <text evidence="2">The sequence shown here is derived from an EMBL/GenBank/DDBJ whole genome shotgun (WGS) entry which is preliminary data.</text>
</comment>